<name>A0A2G8RXI4_9APHY</name>
<dbReference type="InterPro" id="IPR012338">
    <property type="entry name" value="Beta-lactam/transpept-like"/>
</dbReference>
<feature type="compositionally biased region" description="Basic and acidic residues" evidence="1">
    <location>
        <begin position="133"/>
        <end position="142"/>
    </location>
</feature>
<feature type="domain" description="Beta-lactamase-related" evidence="3">
    <location>
        <begin position="48"/>
        <end position="119"/>
    </location>
</feature>
<evidence type="ECO:0000313" key="4">
    <source>
        <dbReference type="EMBL" id="PIL26220.1"/>
    </source>
</evidence>
<feature type="region of interest" description="Disordered" evidence="1">
    <location>
        <begin position="132"/>
        <end position="155"/>
    </location>
</feature>
<dbReference type="Gene3D" id="3.40.710.10">
    <property type="entry name" value="DD-peptidase/beta-lactamase superfamily"/>
    <property type="match status" value="1"/>
</dbReference>
<protein>
    <recommendedName>
        <fullName evidence="3">Beta-lactamase-related domain-containing protein</fullName>
    </recommendedName>
</protein>
<organism evidence="4 5">
    <name type="scientific">Ganoderma sinense ZZ0214-1</name>
    <dbReference type="NCBI Taxonomy" id="1077348"/>
    <lineage>
        <taxon>Eukaryota</taxon>
        <taxon>Fungi</taxon>
        <taxon>Dikarya</taxon>
        <taxon>Basidiomycota</taxon>
        <taxon>Agaricomycotina</taxon>
        <taxon>Agaricomycetes</taxon>
        <taxon>Polyporales</taxon>
        <taxon>Polyporaceae</taxon>
        <taxon>Ganoderma</taxon>
    </lineage>
</organism>
<comment type="caution">
    <text evidence="4">The sequence shown here is derived from an EMBL/GenBank/DDBJ whole genome shotgun (WGS) entry which is preliminary data.</text>
</comment>
<dbReference type="Pfam" id="PF00144">
    <property type="entry name" value="Beta-lactamase"/>
    <property type="match status" value="1"/>
</dbReference>
<reference evidence="4 5" key="1">
    <citation type="journal article" date="2015" name="Sci. Rep.">
        <title>Chromosome-level genome map provides insights into diverse defense mechanisms in the medicinal fungus Ganoderma sinense.</title>
        <authorList>
            <person name="Zhu Y."/>
            <person name="Xu J."/>
            <person name="Sun C."/>
            <person name="Zhou S."/>
            <person name="Xu H."/>
            <person name="Nelson D.R."/>
            <person name="Qian J."/>
            <person name="Song J."/>
            <person name="Luo H."/>
            <person name="Xiang L."/>
            <person name="Li Y."/>
            <person name="Xu Z."/>
            <person name="Ji A."/>
            <person name="Wang L."/>
            <person name="Lu S."/>
            <person name="Hayward A."/>
            <person name="Sun W."/>
            <person name="Li X."/>
            <person name="Schwartz D.C."/>
            <person name="Wang Y."/>
            <person name="Chen S."/>
        </authorList>
    </citation>
    <scope>NUCLEOTIDE SEQUENCE [LARGE SCALE GENOMIC DNA]</scope>
    <source>
        <strain evidence="4 5">ZZ0214-1</strain>
    </source>
</reference>
<dbReference type="Proteomes" id="UP000230002">
    <property type="component" value="Unassembled WGS sequence"/>
</dbReference>
<accession>A0A2G8RXI4</accession>
<evidence type="ECO:0000256" key="1">
    <source>
        <dbReference type="SAM" id="MobiDB-lite"/>
    </source>
</evidence>
<sequence>MRQTFVHVGVLGTFLASVVVASATQEIFKFDAPGFRLSNAIVSPEWHAYIEQLRQNDSLPGISVGVVRLGEDKKPEVQLASWGRRTEEGDGHNMTSDTLFGIASCFKAFLSTSVGLLMDDYPQGRNVTPLPEGLKHFDEGQRHPPQGTELESKTYWRRRLKPRLGPSTPVPTQQPAEVTPPSLDWIAYTGLYKSDDGYLPVTLCSSQSDSTHCRAVVSDFATLDSAIAVATSLYSTYPAVWASHLRLQHFSGDVFNFTFTALFPHGYGQNTSAFEQFESGVTSGWVEFQVDAAKGAVEGFSLVRDLNVCAARARKTGGALSETADAWFGKV</sequence>
<evidence type="ECO:0000313" key="5">
    <source>
        <dbReference type="Proteomes" id="UP000230002"/>
    </source>
</evidence>
<dbReference type="SUPFAM" id="SSF56601">
    <property type="entry name" value="beta-lactamase/transpeptidase-like"/>
    <property type="match status" value="1"/>
</dbReference>
<dbReference type="OrthoDB" id="5946976at2759"/>
<gene>
    <name evidence="4" type="ORF">GSI_11975</name>
</gene>
<feature type="signal peptide" evidence="2">
    <location>
        <begin position="1"/>
        <end position="21"/>
    </location>
</feature>
<feature type="chain" id="PRO_5013836157" description="Beta-lactamase-related domain-containing protein" evidence="2">
    <location>
        <begin position="22"/>
        <end position="331"/>
    </location>
</feature>
<dbReference type="AlphaFoldDB" id="A0A2G8RXI4"/>
<dbReference type="EMBL" id="AYKW01000045">
    <property type="protein sequence ID" value="PIL26220.1"/>
    <property type="molecule type" value="Genomic_DNA"/>
</dbReference>
<dbReference type="STRING" id="1077348.A0A2G8RXI4"/>
<keyword evidence="5" id="KW-1185">Reference proteome</keyword>
<keyword evidence="2" id="KW-0732">Signal</keyword>
<evidence type="ECO:0000256" key="2">
    <source>
        <dbReference type="SAM" id="SignalP"/>
    </source>
</evidence>
<proteinExistence type="predicted"/>
<evidence type="ECO:0000259" key="3">
    <source>
        <dbReference type="Pfam" id="PF00144"/>
    </source>
</evidence>
<dbReference type="InterPro" id="IPR001466">
    <property type="entry name" value="Beta-lactam-related"/>
</dbReference>